<evidence type="ECO:0000313" key="3">
    <source>
        <dbReference type="Proteomes" id="UP000242146"/>
    </source>
</evidence>
<keyword evidence="1" id="KW-0472">Membrane</keyword>
<keyword evidence="1" id="KW-1133">Transmembrane helix</keyword>
<proteinExistence type="predicted"/>
<dbReference type="EMBL" id="MCGT01000007">
    <property type="protein sequence ID" value="ORX58230.1"/>
    <property type="molecule type" value="Genomic_DNA"/>
</dbReference>
<name>A0A1X2GP91_9FUNG</name>
<dbReference type="Proteomes" id="UP000242146">
    <property type="component" value="Unassembled WGS sequence"/>
</dbReference>
<sequence length="125" mass="13982">MAARFMDFCGALLVQSSLIGMPWQPATWCPLFNTIATAFFTSQSNPAGEVQHASMMEVDSVIVALCWSPPLPIFFSLNSTLCFLFFLFLNLIRHRKGCGVLYCTPTRKSEHLLVRVLLAKHLTQA</sequence>
<protein>
    <submittedName>
        <fullName evidence="2">Uncharacterized protein</fullName>
    </submittedName>
</protein>
<accession>A0A1X2GP91</accession>
<keyword evidence="1" id="KW-0812">Transmembrane</keyword>
<feature type="transmembrane region" description="Helical" evidence="1">
    <location>
        <begin position="73"/>
        <end position="92"/>
    </location>
</feature>
<keyword evidence="3" id="KW-1185">Reference proteome</keyword>
<organism evidence="2 3">
    <name type="scientific">Hesseltinella vesiculosa</name>
    <dbReference type="NCBI Taxonomy" id="101127"/>
    <lineage>
        <taxon>Eukaryota</taxon>
        <taxon>Fungi</taxon>
        <taxon>Fungi incertae sedis</taxon>
        <taxon>Mucoromycota</taxon>
        <taxon>Mucoromycotina</taxon>
        <taxon>Mucoromycetes</taxon>
        <taxon>Mucorales</taxon>
        <taxon>Cunninghamellaceae</taxon>
        <taxon>Hesseltinella</taxon>
    </lineage>
</organism>
<evidence type="ECO:0000313" key="2">
    <source>
        <dbReference type="EMBL" id="ORX58230.1"/>
    </source>
</evidence>
<comment type="caution">
    <text evidence="2">The sequence shown here is derived from an EMBL/GenBank/DDBJ whole genome shotgun (WGS) entry which is preliminary data.</text>
</comment>
<gene>
    <name evidence="2" type="ORF">DM01DRAFT_1221458</name>
</gene>
<dbReference type="AlphaFoldDB" id="A0A1X2GP91"/>
<evidence type="ECO:0000256" key="1">
    <source>
        <dbReference type="SAM" id="Phobius"/>
    </source>
</evidence>
<reference evidence="2 3" key="1">
    <citation type="submission" date="2016-07" db="EMBL/GenBank/DDBJ databases">
        <title>Pervasive Adenine N6-methylation of Active Genes in Fungi.</title>
        <authorList>
            <consortium name="DOE Joint Genome Institute"/>
            <person name="Mondo S.J."/>
            <person name="Dannebaum R.O."/>
            <person name="Kuo R.C."/>
            <person name="Labutti K."/>
            <person name="Haridas S."/>
            <person name="Kuo A."/>
            <person name="Salamov A."/>
            <person name="Ahrendt S.R."/>
            <person name="Lipzen A."/>
            <person name="Sullivan W."/>
            <person name="Andreopoulos W.B."/>
            <person name="Clum A."/>
            <person name="Lindquist E."/>
            <person name="Daum C."/>
            <person name="Ramamoorthy G.K."/>
            <person name="Gryganskyi A."/>
            <person name="Culley D."/>
            <person name="Magnuson J.K."/>
            <person name="James T.Y."/>
            <person name="O'Malley M.A."/>
            <person name="Stajich J.E."/>
            <person name="Spatafora J.W."/>
            <person name="Visel A."/>
            <person name="Grigoriev I.V."/>
        </authorList>
    </citation>
    <scope>NUCLEOTIDE SEQUENCE [LARGE SCALE GENOMIC DNA]</scope>
    <source>
        <strain evidence="2 3">NRRL 3301</strain>
    </source>
</reference>